<dbReference type="PROSITE" id="PS50865">
    <property type="entry name" value="ZF_MYND_2"/>
    <property type="match status" value="1"/>
</dbReference>
<dbReference type="SUPFAM" id="SSF144232">
    <property type="entry name" value="HIT/MYND zinc finger-like"/>
    <property type="match status" value="1"/>
</dbReference>
<name>A0A3A2ZIY0_9EURO</name>
<evidence type="ECO:0000256" key="4">
    <source>
        <dbReference type="PROSITE-ProRule" id="PRU00134"/>
    </source>
</evidence>
<protein>
    <recommendedName>
        <fullName evidence="5">MYND-type domain-containing protein</fullName>
    </recommendedName>
</protein>
<comment type="caution">
    <text evidence="6">The sequence shown here is derived from an EMBL/GenBank/DDBJ whole genome shotgun (WGS) entry which is preliminary data.</text>
</comment>
<feature type="domain" description="MYND-type" evidence="5">
    <location>
        <begin position="16"/>
        <end position="53"/>
    </location>
</feature>
<dbReference type="PROSITE" id="PS01360">
    <property type="entry name" value="ZF_MYND_1"/>
    <property type="match status" value="1"/>
</dbReference>
<organism evidence="6 7">
    <name type="scientific">Aspergillus sclerotialis</name>
    <dbReference type="NCBI Taxonomy" id="2070753"/>
    <lineage>
        <taxon>Eukaryota</taxon>
        <taxon>Fungi</taxon>
        <taxon>Dikarya</taxon>
        <taxon>Ascomycota</taxon>
        <taxon>Pezizomycotina</taxon>
        <taxon>Eurotiomycetes</taxon>
        <taxon>Eurotiomycetidae</taxon>
        <taxon>Eurotiales</taxon>
        <taxon>Aspergillaceae</taxon>
        <taxon>Aspergillus</taxon>
        <taxon>Aspergillus subgen. Polypaecilum</taxon>
    </lineage>
</organism>
<evidence type="ECO:0000313" key="6">
    <source>
        <dbReference type="EMBL" id="RJE21367.1"/>
    </source>
</evidence>
<dbReference type="STRING" id="2070753.A0A3A2ZIY0"/>
<keyword evidence="3" id="KW-0862">Zinc</keyword>
<accession>A0A3A2ZIY0</accession>
<dbReference type="OrthoDB" id="5952526at2759"/>
<dbReference type="Gene3D" id="6.10.140.2220">
    <property type="match status" value="1"/>
</dbReference>
<evidence type="ECO:0000256" key="1">
    <source>
        <dbReference type="ARBA" id="ARBA00022723"/>
    </source>
</evidence>
<evidence type="ECO:0000259" key="5">
    <source>
        <dbReference type="PROSITE" id="PS50865"/>
    </source>
</evidence>
<keyword evidence="7" id="KW-1185">Reference proteome</keyword>
<dbReference type="Proteomes" id="UP000266188">
    <property type="component" value="Unassembled WGS sequence"/>
</dbReference>
<gene>
    <name evidence="6" type="ORF">PHISCL_06299</name>
</gene>
<dbReference type="Pfam" id="PF01753">
    <property type="entry name" value="zf-MYND"/>
    <property type="match status" value="1"/>
</dbReference>
<sequence length="230" mass="26830">MTTQHNTENRLLSPRCDVCSKTENLMRCTRCKVKLYCSRDHQTADFPAHKSACGVVAKKRTALENAEQKIRTGPGDFPYLPVNASDNAGRAFWNRPEARDYIRERTAFIEALDKVNTYDTVDAQLEHVMGLLRLYRGDNMKLRNWAPSLMLRLNRDQECYDFIKWWINMSYEDYNPENMGRYLNIKNANAFERDPVELTGLFTPLAHITTFTLLKVKLLLDLMLCKIRRV</sequence>
<proteinExistence type="predicted"/>
<dbReference type="EMBL" id="MVGC01000233">
    <property type="protein sequence ID" value="RJE21367.1"/>
    <property type="molecule type" value="Genomic_DNA"/>
</dbReference>
<dbReference type="AlphaFoldDB" id="A0A3A2ZIY0"/>
<evidence type="ECO:0000256" key="3">
    <source>
        <dbReference type="ARBA" id="ARBA00022833"/>
    </source>
</evidence>
<dbReference type="InterPro" id="IPR002893">
    <property type="entry name" value="Znf_MYND"/>
</dbReference>
<keyword evidence="1" id="KW-0479">Metal-binding</keyword>
<keyword evidence="2 4" id="KW-0863">Zinc-finger</keyword>
<evidence type="ECO:0000256" key="2">
    <source>
        <dbReference type="ARBA" id="ARBA00022771"/>
    </source>
</evidence>
<reference evidence="7" key="1">
    <citation type="submission" date="2017-02" db="EMBL/GenBank/DDBJ databases">
        <authorList>
            <person name="Tafer H."/>
            <person name="Lopandic K."/>
        </authorList>
    </citation>
    <scope>NUCLEOTIDE SEQUENCE [LARGE SCALE GENOMIC DNA]</scope>
    <source>
        <strain evidence="7">CBS 366.77</strain>
    </source>
</reference>
<dbReference type="GO" id="GO:0008270">
    <property type="term" value="F:zinc ion binding"/>
    <property type="evidence" value="ECO:0007669"/>
    <property type="project" value="UniProtKB-KW"/>
</dbReference>
<evidence type="ECO:0000313" key="7">
    <source>
        <dbReference type="Proteomes" id="UP000266188"/>
    </source>
</evidence>